<evidence type="ECO:0000256" key="1">
    <source>
        <dbReference type="ARBA" id="ARBA00022723"/>
    </source>
</evidence>
<feature type="compositionally biased region" description="Low complexity" evidence="7">
    <location>
        <begin position="937"/>
        <end position="962"/>
    </location>
</feature>
<dbReference type="SUPFAM" id="SSF57701">
    <property type="entry name" value="Zn2/Cys6 DNA-binding domain"/>
    <property type="match status" value="1"/>
</dbReference>
<feature type="compositionally biased region" description="Low complexity" evidence="7">
    <location>
        <begin position="898"/>
        <end position="909"/>
    </location>
</feature>
<dbReference type="InterPro" id="IPR007219">
    <property type="entry name" value="XnlR_reg_dom"/>
</dbReference>
<keyword evidence="4" id="KW-0238">DNA-binding</keyword>
<dbReference type="CDD" id="cd12148">
    <property type="entry name" value="fungal_TF_MHR"/>
    <property type="match status" value="1"/>
</dbReference>
<dbReference type="EMBL" id="JAVHJV010000007">
    <property type="protein sequence ID" value="KAK5941444.1"/>
    <property type="molecule type" value="Genomic_DNA"/>
</dbReference>
<evidence type="ECO:0000256" key="7">
    <source>
        <dbReference type="SAM" id="MobiDB-lite"/>
    </source>
</evidence>
<feature type="region of interest" description="Disordered" evidence="7">
    <location>
        <begin position="637"/>
        <end position="668"/>
    </location>
</feature>
<evidence type="ECO:0000313" key="9">
    <source>
        <dbReference type="EMBL" id="KAK5941444.1"/>
    </source>
</evidence>
<keyword evidence="5" id="KW-0804">Transcription</keyword>
<dbReference type="InterPro" id="IPR051430">
    <property type="entry name" value="Fungal_TF_Env_Response"/>
</dbReference>
<dbReference type="RefSeq" id="XP_064729534.1">
    <property type="nucleotide sequence ID" value="XM_064875134.1"/>
</dbReference>
<feature type="domain" description="Zn(2)-C6 fungal-type" evidence="8">
    <location>
        <begin position="40"/>
        <end position="71"/>
    </location>
</feature>
<keyword evidence="2" id="KW-0862">Zinc</keyword>
<dbReference type="PANTHER" id="PTHR31944">
    <property type="entry name" value="HEME-RESPONSIVE ZINC FINGER TRANSCRIPTION FACTOR HAP1"/>
    <property type="match status" value="1"/>
</dbReference>
<evidence type="ECO:0000313" key="10">
    <source>
        <dbReference type="Proteomes" id="UP001334248"/>
    </source>
</evidence>
<evidence type="ECO:0000259" key="8">
    <source>
        <dbReference type="PROSITE" id="PS50048"/>
    </source>
</evidence>
<dbReference type="InterPro" id="IPR001138">
    <property type="entry name" value="Zn2Cys6_DnaBD"/>
</dbReference>
<reference evidence="9 10" key="1">
    <citation type="journal article" date="2023" name="Res Sq">
        <title>Genomic and morphological characterization of Knufia obscura isolated from the Mars 2020 spacecraft assembly facility.</title>
        <authorList>
            <person name="Chander A.M."/>
            <person name="Teixeira M.M."/>
            <person name="Singh N.K."/>
            <person name="Williams M.P."/>
            <person name="Parker C.W."/>
            <person name="Leo P."/>
            <person name="Stajich J.E."/>
            <person name="Torok T."/>
            <person name="Tighe S."/>
            <person name="Mason C.E."/>
            <person name="Venkateswaran K."/>
        </authorList>
    </citation>
    <scope>NUCLEOTIDE SEQUENCE [LARGE SCALE GENOMIC DNA]</scope>
    <source>
        <strain evidence="9 10">CCFEE 5817</strain>
    </source>
</reference>
<feature type="compositionally biased region" description="Gly residues" evidence="7">
    <location>
        <begin position="976"/>
        <end position="985"/>
    </location>
</feature>
<proteinExistence type="predicted"/>
<keyword evidence="1" id="KW-0479">Metal-binding</keyword>
<keyword evidence="6" id="KW-0539">Nucleus</keyword>
<keyword evidence="3" id="KW-0805">Transcription regulation</keyword>
<evidence type="ECO:0000256" key="4">
    <source>
        <dbReference type="ARBA" id="ARBA00023125"/>
    </source>
</evidence>
<evidence type="ECO:0000256" key="5">
    <source>
        <dbReference type="ARBA" id="ARBA00023163"/>
    </source>
</evidence>
<accession>A0ABR0RLF5</accession>
<dbReference type="PROSITE" id="PS50048">
    <property type="entry name" value="ZN2_CY6_FUNGAL_2"/>
    <property type="match status" value="1"/>
</dbReference>
<feature type="compositionally biased region" description="Low complexity" evidence="7">
    <location>
        <begin position="128"/>
        <end position="137"/>
    </location>
</feature>
<dbReference type="CDD" id="cd00067">
    <property type="entry name" value="GAL4"/>
    <property type="match status" value="1"/>
</dbReference>
<comment type="caution">
    <text evidence="9">The sequence shown here is derived from an EMBL/GenBank/DDBJ whole genome shotgun (WGS) entry which is preliminary data.</text>
</comment>
<dbReference type="GeneID" id="90000172"/>
<dbReference type="Pfam" id="PF04082">
    <property type="entry name" value="Fungal_trans"/>
    <property type="match status" value="1"/>
</dbReference>
<organism evidence="9 10">
    <name type="scientific">Knufia obscura</name>
    <dbReference type="NCBI Taxonomy" id="1635080"/>
    <lineage>
        <taxon>Eukaryota</taxon>
        <taxon>Fungi</taxon>
        <taxon>Dikarya</taxon>
        <taxon>Ascomycota</taxon>
        <taxon>Pezizomycotina</taxon>
        <taxon>Eurotiomycetes</taxon>
        <taxon>Chaetothyriomycetidae</taxon>
        <taxon>Chaetothyriales</taxon>
        <taxon>Trichomeriaceae</taxon>
        <taxon>Knufia</taxon>
    </lineage>
</organism>
<evidence type="ECO:0000256" key="2">
    <source>
        <dbReference type="ARBA" id="ARBA00022833"/>
    </source>
</evidence>
<feature type="compositionally biased region" description="Polar residues" evidence="7">
    <location>
        <begin position="910"/>
        <end position="927"/>
    </location>
</feature>
<evidence type="ECO:0000256" key="6">
    <source>
        <dbReference type="ARBA" id="ARBA00023242"/>
    </source>
</evidence>
<dbReference type="Gene3D" id="4.10.240.10">
    <property type="entry name" value="Zn(2)-C6 fungal-type DNA-binding domain"/>
    <property type="match status" value="1"/>
</dbReference>
<gene>
    <name evidence="9" type="ORF">PMZ80_006723</name>
</gene>
<feature type="region of interest" description="Disordered" evidence="7">
    <location>
        <begin position="128"/>
        <end position="148"/>
    </location>
</feature>
<name>A0ABR0RLF5_9EURO</name>
<sequence>MQNEDSSMDQQSPASNSPNTTGPKADNYRVIRKRNRVPLSCGPCRHRKLKCNRQSPCDNCIKRGDSQSCSYAAPAAKRKGTSNSAGSGGTPDDMQNRIDRLEGLVLSLMTNGNSSGGAPAAHAAIHGASAPGSSIGSGSLGPNLDSQLDDSMMMQQDSEGPEAESETDGVTKSLGVLKVDQERNKTFYIGEAHWAALLNEISEVKNYFATHKKEYEAQMEKISETRKNAGVDIDAGPALLFGATVPPPRSEILRALPSKYMSDILVGRYFNTYDPATHILHGPSFQRQYQAHWQSPEKTSIVWVGMLFAIMRLAMLSFAREGDEPPEFKGKCQDMASTFRAQMAHCLITADYTKPHAFIIETLIFHLHAEYSSNRDSETSVWVLMGMIVRLAMRMGFHRDSKFFPDVTPFQGEMRRRVWSYVRTGDLLFSFQIALPPMVRLGDSDTDLPRNIYDDEFDEGSTQLPPPRPQSEATPISYMIAKSKLSLGFGRVLEEINGVQRKSYDEVLKIDKALRDIYDTVPEHLKVRPMSEQQLAPMALIAARFGLATVYNKALCVLHRRYVRMARPGNRYMYSRKTCLESAMQLLDFQAANYQPPDRPGRTKPHSRHNTGSLIAHDYLLAGTLVCMDLYSMREKMGSDNDENTPNSNSSAATPASSTSGGRGSVSSAENEVYIPGLAYTRADIIGALERSRDIWMTQRDMSMEAYKASELLNVLLYHLKPTYPPLQPMPPPNGSAMGHGSGSNDEQTAAMTLGMLQAGNIPGPGGVPGGVPNQQAMQAAQMAQQAQMQMPPGGTGTPMAWDKNTMEALMAGNGTQVGSGQNNSIFGANNDSIGIQSQNGDWGNLFGAGNGMFPQSIFGANQGGAGTPAMNIDWEAWDQYMAPANLSLDPMASLWSSGGSPSNNNFSPDQSVGTNSNAQSRANDSSFGMGASFYASPQQNQNQSQSGQIPGSKQSPAQEGQEGAGAAGDTFMGAGTPGAGGMGLNGWKWTAMSGN</sequence>
<feature type="compositionally biased region" description="Low complexity" evidence="7">
    <location>
        <begin position="644"/>
        <end position="668"/>
    </location>
</feature>
<dbReference type="PROSITE" id="PS00463">
    <property type="entry name" value="ZN2_CY6_FUNGAL_1"/>
    <property type="match status" value="1"/>
</dbReference>
<feature type="compositionally biased region" description="Polar residues" evidence="7">
    <location>
        <begin position="1"/>
        <end position="22"/>
    </location>
</feature>
<dbReference type="SMART" id="SM00906">
    <property type="entry name" value="Fungal_trans"/>
    <property type="match status" value="1"/>
</dbReference>
<feature type="region of interest" description="Disordered" evidence="7">
    <location>
        <begin position="454"/>
        <end position="473"/>
    </location>
</feature>
<feature type="region of interest" description="Disordered" evidence="7">
    <location>
        <begin position="1"/>
        <end position="31"/>
    </location>
</feature>
<protein>
    <recommendedName>
        <fullName evidence="8">Zn(2)-C6 fungal-type domain-containing protein</fullName>
    </recommendedName>
</protein>
<dbReference type="PANTHER" id="PTHR31944:SF131">
    <property type="entry name" value="HEME-RESPONSIVE ZINC FINGER TRANSCRIPTION FACTOR HAP1"/>
    <property type="match status" value="1"/>
</dbReference>
<feature type="region of interest" description="Disordered" evidence="7">
    <location>
        <begin position="898"/>
        <end position="996"/>
    </location>
</feature>
<evidence type="ECO:0000256" key="3">
    <source>
        <dbReference type="ARBA" id="ARBA00023015"/>
    </source>
</evidence>
<dbReference type="Pfam" id="PF00172">
    <property type="entry name" value="Zn_clus"/>
    <property type="match status" value="1"/>
</dbReference>
<dbReference type="SMART" id="SM00066">
    <property type="entry name" value="GAL4"/>
    <property type="match status" value="1"/>
</dbReference>
<feature type="region of interest" description="Disordered" evidence="7">
    <location>
        <begin position="73"/>
        <end position="95"/>
    </location>
</feature>
<dbReference type="InterPro" id="IPR036864">
    <property type="entry name" value="Zn2-C6_fun-type_DNA-bd_sf"/>
</dbReference>
<keyword evidence="10" id="KW-1185">Reference proteome</keyword>
<dbReference type="Proteomes" id="UP001334248">
    <property type="component" value="Unassembled WGS sequence"/>
</dbReference>